<keyword evidence="3" id="KW-1185">Reference proteome</keyword>
<dbReference type="RefSeq" id="WP_110130948.1">
    <property type="nucleotide sequence ID" value="NZ_QHJQ01000005.1"/>
</dbReference>
<dbReference type="InParanoid" id="A0A317ZKX9"/>
<gene>
    <name evidence="2" type="ORF">DDZ13_08120</name>
</gene>
<dbReference type="SMART" id="SM00530">
    <property type="entry name" value="HTH_XRE"/>
    <property type="match status" value="1"/>
</dbReference>
<evidence type="ECO:0000313" key="2">
    <source>
        <dbReference type="EMBL" id="PXA04001.1"/>
    </source>
</evidence>
<feature type="domain" description="HTH cro/C1-type" evidence="1">
    <location>
        <begin position="17"/>
        <end position="71"/>
    </location>
</feature>
<dbReference type="CDD" id="cd00093">
    <property type="entry name" value="HTH_XRE"/>
    <property type="match status" value="1"/>
</dbReference>
<sequence length="231" mass="25753">MSSPDPSPKNAALGEVLRAVVDDRGLRQKVLAGKIGITEASLSNILNGKARPRQLTLTRLIEQLQPSAEEQQRILAAYDHAEMAELPERPSSPEQPIPLDEMERVKRYMEIKSMSVTFQDDVEKELDRTGLDFQRAYRQENLICDFLLPGPPRIAVDCKYNVNRDWDRTVASVKLLKGHLDLEIVLVVVPYENDTTLAEADRITEQGGKIVCVADLEASLRLLGHGKGASL</sequence>
<proteinExistence type="predicted"/>
<dbReference type="SUPFAM" id="SSF47413">
    <property type="entry name" value="lambda repressor-like DNA-binding domains"/>
    <property type="match status" value="1"/>
</dbReference>
<dbReference type="EMBL" id="QHJQ01000005">
    <property type="protein sequence ID" value="PXA04001.1"/>
    <property type="molecule type" value="Genomic_DNA"/>
</dbReference>
<dbReference type="PROSITE" id="PS50943">
    <property type="entry name" value="HTH_CROC1"/>
    <property type="match status" value="1"/>
</dbReference>
<dbReference type="Pfam" id="PF13560">
    <property type="entry name" value="HTH_31"/>
    <property type="match status" value="1"/>
</dbReference>
<accession>A0A317ZKX9</accession>
<dbReference type="OrthoDB" id="9814751at2"/>
<comment type="caution">
    <text evidence="2">The sequence shown here is derived from an EMBL/GenBank/DDBJ whole genome shotgun (WGS) entry which is preliminary data.</text>
</comment>
<evidence type="ECO:0000259" key="1">
    <source>
        <dbReference type="PROSITE" id="PS50943"/>
    </source>
</evidence>
<reference evidence="2 3" key="1">
    <citation type="submission" date="2018-05" db="EMBL/GenBank/DDBJ databases">
        <title>Coraliomargarita sinensis sp. nov., isolated from a marine solar saltern.</title>
        <authorList>
            <person name="Zhou L.Y."/>
        </authorList>
    </citation>
    <scope>NUCLEOTIDE SEQUENCE [LARGE SCALE GENOMIC DNA]</scope>
    <source>
        <strain evidence="2 3">WN38</strain>
    </source>
</reference>
<dbReference type="Gene3D" id="1.10.260.40">
    <property type="entry name" value="lambda repressor-like DNA-binding domains"/>
    <property type="match status" value="1"/>
</dbReference>
<organism evidence="2 3">
    <name type="scientific">Coraliomargarita sinensis</name>
    <dbReference type="NCBI Taxonomy" id="2174842"/>
    <lineage>
        <taxon>Bacteria</taxon>
        <taxon>Pseudomonadati</taxon>
        <taxon>Verrucomicrobiota</taxon>
        <taxon>Opitutia</taxon>
        <taxon>Puniceicoccales</taxon>
        <taxon>Coraliomargaritaceae</taxon>
        <taxon>Coraliomargarita</taxon>
    </lineage>
</organism>
<name>A0A317ZKX9_9BACT</name>
<evidence type="ECO:0000313" key="3">
    <source>
        <dbReference type="Proteomes" id="UP000247099"/>
    </source>
</evidence>
<dbReference type="Proteomes" id="UP000247099">
    <property type="component" value="Unassembled WGS sequence"/>
</dbReference>
<dbReference type="AlphaFoldDB" id="A0A317ZKX9"/>
<dbReference type="InterPro" id="IPR010982">
    <property type="entry name" value="Lambda_DNA-bd_dom_sf"/>
</dbReference>
<dbReference type="GO" id="GO:0003677">
    <property type="term" value="F:DNA binding"/>
    <property type="evidence" value="ECO:0007669"/>
    <property type="project" value="InterPro"/>
</dbReference>
<protein>
    <recommendedName>
        <fullName evidence="1">HTH cro/C1-type domain-containing protein</fullName>
    </recommendedName>
</protein>
<dbReference type="InterPro" id="IPR001387">
    <property type="entry name" value="Cro/C1-type_HTH"/>
</dbReference>